<name>A0ABQ0MVW0_9GAMM</name>
<gene>
    <name evidence="2" type="ORF">MTCD1_02106</name>
</gene>
<organism evidence="2 3">
    <name type="scientific">Colwellia marinimaniae</name>
    <dbReference type="NCBI Taxonomy" id="1513592"/>
    <lineage>
        <taxon>Bacteria</taxon>
        <taxon>Pseudomonadati</taxon>
        <taxon>Pseudomonadota</taxon>
        <taxon>Gammaproteobacteria</taxon>
        <taxon>Alteromonadales</taxon>
        <taxon>Colwelliaceae</taxon>
        <taxon>Colwellia</taxon>
    </lineage>
</organism>
<feature type="compositionally biased region" description="Basic and acidic residues" evidence="1">
    <location>
        <begin position="35"/>
        <end position="57"/>
    </location>
</feature>
<proteinExistence type="predicted"/>
<reference evidence="2 3" key="1">
    <citation type="submission" date="2017-06" db="EMBL/GenBank/DDBJ databases">
        <title>Whole Genome Sequences of Colwellia marinimaniae MTCD1.</title>
        <authorList>
            <person name="Kusumoto H."/>
            <person name="Inoue M."/>
            <person name="Tanikawa K."/>
            <person name="Maeji H."/>
            <person name="Cameron J.H."/>
            <person name="Bartlett D.H."/>
        </authorList>
    </citation>
    <scope>NUCLEOTIDE SEQUENCE [LARGE SCALE GENOMIC DNA]</scope>
    <source>
        <strain evidence="2 3">MTCD1</strain>
    </source>
</reference>
<evidence type="ECO:0000256" key="1">
    <source>
        <dbReference type="SAM" id="MobiDB-lite"/>
    </source>
</evidence>
<sequence>MDIFTTQLTRVIQIPIKPASLKVKALLKEAANSKLSDDANHLENHEYYFTSEEDKYHSSQQETDDKEESENSSETNNDASVVLDENDVDAKKTTGKSNGKHLDLYA</sequence>
<keyword evidence="3" id="KW-1185">Reference proteome</keyword>
<feature type="compositionally biased region" description="Acidic residues" evidence="1">
    <location>
        <begin position="62"/>
        <end position="71"/>
    </location>
</feature>
<dbReference type="Proteomes" id="UP000197068">
    <property type="component" value="Unassembled WGS sequence"/>
</dbReference>
<evidence type="ECO:0000313" key="3">
    <source>
        <dbReference type="Proteomes" id="UP000197068"/>
    </source>
</evidence>
<feature type="region of interest" description="Disordered" evidence="1">
    <location>
        <begin position="32"/>
        <end position="106"/>
    </location>
</feature>
<dbReference type="RefSeq" id="WP_057181816.1">
    <property type="nucleotide sequence ID" value="NZ_BDQM01000015.1"/>
</dbReference>
<evidence type="ECO:0000313" key="2">
    <source>
        <dbReference type="EMBL" id="GAW96490.1"/>
    </source>
</evidence>
<accession>A0ABQ0MVW0</accession>
<comment type="caution">
    <text evidence="2">The sequence shown here is derived from an EMBL/GenBank/DDBJ whole genome shotgun (WGS) entry which is preliminary data.</text>
</comment>
<protein>
    <submittedName>
        <fullName evidence="2">Uncharacterized protein</fullName>
    </submittedName>
</protein>
<dbReference type="EMBL" id="BDQM01000015">
    <property type="protein sequence ID" value="GAW96490.1"/>
    <property type="molecule type" value="Genomic_DNA"/>
</dbReference>